<dbReference type="PRINTS" id="PR01609">
    <property type="entry name" value="CD36FAMILY"/>
</dbReference>
<accession>A0A6G1SEZ7</accession>
<dbReference type="GO" id="GO:0016020">
    <property type="term" value="C:membrane"/>
    <property type="evidence" value="ECO:0007669"/>
    <property type="project" value="UniProtKB-SubCell"/>
</dbReference>
<evidence type="ECO:0000256" key="8">
    <source>
        <dbReference type="SAM" id="Phobius"/>
    </source>
</evidence>
<gene>
    <name evidence="9" type="primary">Scarb2_1</name>
    <name evidence="9" type="ORF">g.14737</name>
</gene>
<dbReference type="AlphaFoldDB" id="A0A6G1SEZ7"/>
<comment type="subcellular location">
    <subcellularLocation>
        <location evidence="1">Membrane</location>
    </subcellularLocation>
</comment>
<name>A0A6G1SEZ7_9ACAR</name>
<feature type="region of interest" description="Disordered" evidence="7">
    <location>
        <begin position="495"/>
        <end position="534"/>
    </location>
</feature>
<evidence type="ECO:0000256" key="5">
    <source>
        <dbReference type="ARBA" id="ARBA00023136"/>
    </source>
</evidence>
<evidence type="ECO:0000256" key="2">
    <source>
        <dbReference type="ARBA" id="ARBA00010532"/>
    </source>
</evidence>
<dbReference type="EMBL" id="GGYP01003719">
    <property type="protein sequence ID" value="MDE48490.1"/>
    <property type="molecule type" value="Transcribed_RNA"/>
</dbReference>
<dbReference type="PANTHER" id="PTHR11923">
    <property type="entry name" value="SCAVENGER RECEPTOR CLASS B TYPE-1 SR-B1"/>
    <property type="match status" value="1"/>
</dbReference>
<dbReference type="GO" id="GO:0005044">
    <property type="term" value="F:scavenger receptor activity"/>
    <property type="evidence" value="ECO:0007669"/>
    <property type="project" value="TreeGrafter"/>
</dbReference>
<protein>
    <submittedName>
        <fullName evidence="9">Lysosome membrane protein 2</fullName>
    </submittedName>
</protein>
<sequence length="534" mass="60622">MLWKYLCYGVGFIFGSLMLFGGAYVLHSMPSLFEHKIKANLPLIKGTDAYTRYTNSNVPLSVKLYMFNVTNPKEVAEQGAKPNLVQVGPFSFAERRRREIVSISPDNTTLDYKLFRSYFYLANESVPLDQIITAPNGPAFSAFFGAAEKERDEESAASPLKVVQEYLANETLYISHKAEDWLFNGINIKWMNALNDDGVFLEEQPPDNKFGLYYKKNNTWDKPADGIMTISTGADGDMANIGRVVRWNGKSTVSYWRGKTCNTVRGTDGQFFHPFVQKDEKLEIFAPDMCRTLQIEYIKTTSIRSIELYRFGISSNFFRPIDFNEETKCFCVKRSHEAKQKFCKLGGIIDLSSCRKKPVVLSTPHFFNGDPLLRQAVDGMAPSAANHDTFIDIEPMTGSVLRVRRRLQVNFEMVSHDGYTASNILGDKLLIHPFIWMDQSIVIPDELAQKLENKLTKIVRMVRILCYAALITGPIILIATLIFICRDIRTEDKKIRSAKKSSKKTTSSMNNGGDYQKVQVREGEDSEMVFTKPN</sequence>
<evidence type="ECO:0000256" key="4">
    <source>
        <dbReference type="ARBA" id="ARBA00022989"/>
    </source>
</evidence>
<keyword evidence="6" id="KW-0325">Glycoprotein</keyword>
<keyword evidence="3 8" id="KW-0812">Transmembrane</keyword>
<evidence type="ECO:0000256" key="1">
    <source>
        <dbReference type="ARBA" id="ARBA00004370"/>
    </source>
</evidence>
<dbReference type="PANTHER" id="PTHR11923:SF51">
    <property type="entry name" value="LYSOSOME MEMBRANE PROTEIN 2"/>
    <property type="match status" value="1"/>
</dbReference>
<dbReference type="InterPro" id="IPR002159">
    <property type="entry name" value="CD36_fam"/>
</dbReference>
<comment type="similarity">
    <text evidence="2">Belongs to the CD36 family.</text>
</comment>
<keyword evidence="5 8" id="KW-0472">Membrane</keyword>
<evidence type="ECO:0000256" key="3">
    <source>
        <dbReference type="ARBA" id="ARBA00022692"/>
    </source>
</evidence>
<evidence type="ECO:0000256" key="7">
    <source>
        <dbReference type="SAM" id="MobiDB-lite"/>
    </source>
</evidence>
<feature type="transmembrane region" description="Helical" evidence="8">
    <location>
        <begin position="6"/>
        <end position="26"/>
    </location>
</feature>
<dbReference type="Pfam" id="PF01130">
    <property type="entry name" value="CD36"/>
    <property type="match status" value="1"/>
</dbReference>
<dbReference type="GO" id="GO:0005737">
    <property type="term" value="C:cytoplasm"/>
    <property type="evidence" value="ECO:0007669"/>
    <property type="project" value="TreeGrafter"/>
</dbReference>
<proteinExistence type="inferred from homology"/>
<keyword evidence="4 8" id="KW-1133">Transmembrane helix</keyword>
<organism evidence="9">
    <name type="scientific">Aceria tosichella</name>
    <name type="common">wheat curl mite</name>
    <dbReference type="NCBI Taxonomy" id="561515"/>
    <lineage>
        <taxon>Eukaryota</taxon>
        <taxon>Metazoa</taxon>
        <taxon>Ecdysozoa</taxon>
        <taxon>Arthropoda</taxon>
        <taxon>Chelicerata</taxon>
        <taxon>Arachnida</taxon>
        <taxon>Acari</taxon>
        <taxon>Acariformes</taxon>
        <taxon>Trombidiformes</taxon>
        <taxon>Prostigmata</taxon>
        <taxon>Eupodina</taxon>
        <taxon>Eriophyoidea</taxon>
        <taxon>Eriophyidae</taxon>
        <taxon>Eriophyinae</taxon>
        <taxon>Aceriini</taxon>
        <taxon>Aceria</taxon>
    </lineage>
</organism>
<feature type="transmembrane region" description="Helical" evidence="8">
    <location>
        <begin position="464"/>
        <end position="484"/>
    </location>
</feature>
<evidence type="ECO:0000313" key="9">
    <source>
        <dbReference type="EMBL" id="MDE48490.1"/>
    </source>
</evidence>
<reference evidence="9" key="1">
    <citation type="submission" date="2018-10" db="EMBL/GenBank/DDBJ databases">
        <title>Transcriptome assembly of Aceria tosichella (Wheat curl mite) Type 2.</title>
        <authorList>
            <person name="Scully E.D."/>
            <person name="Geib S.M."/>
            <person name="Palmer N.A."/>
            <person name="Gupta A.K."/>
            <person name="Sarath G."/>
            <person name="Tatineni S."/>
        </authorList>
    </citation>
    <scope>NUCLEOTIDE SEQUENCE</scope>
    <source>
        <strain evidence="9">LincolnNE</strain>
    </source>
</reference>
<evidence type="ECO:0000256" key="6">
    <source>
        <dbReference type="ARBA" id="ARBA00023180"/>
    </source>
</evidence>